<dbReference type="RefSeq" id="WP_050606229.1">
    <property type="nucleotide sequence ID" value="NZ_CABKUB010000005.1"/>
</dbReference>
<dbReference type="Pfam" id="PF04977">
    <property type="entry name" value="DivIC"/>
    <property type="match status" value="1"/>
</dbReference>
<protein>
    <submittedName>
        <fullName evidence="2">Septum formation initiator family protein</fullName>
    </submittedName>
</protein>
<evidence type="ECO:0000256" key="1">
    <source>
        <dbReference type="SAM" id="Coils"/>
    </source>
</evidence>
<comment type="caution">
    <text evidence="2">The sequence shown here is derived from an EMBL/GenBank/DDBJ whole genome shotgun (WGS) entry which is preliminary data.</text>
</comment>
<keyword evidence="1" id="KW-0175">Coiled coil</keyword>
<dbReference type="EMBL" id="SXDP01000010">
    <property type="protein sequence ID" value="NEZ47688.1"/>
    <property type="molecule type" value="Genomic_DNA"/>
</dbReference>
<evidence type="ECO:0000313" key="3">
    <source>
        <dbReference type="Proteomes" id="UP000473885"/>
    </source>
</evidence>
<dbReference type="OrthoDB" id="9815382at2"/>
<reference evidence="2 3" key="1">
    <citation type="submission" date="2019-04" db="EMBL/GenBank/DDBJ databases">
        <title>Genome sequencing of Clostridium botulinum Groups I-IV and Clostridium butyricum.</title>
        <authorList>
            <person name="Brunt J."/>
            <person name="Van Vliet A.H.M."/>
            <person name="Stringer S.C."/>
            <person name="Carter A.T."/>
            <person name="Peck M.W."/>
        </authorList>
    </citation>
    <scope>NUCLEOTIDE SEQUENCE [LARGE SCALE GENOMIC DNA]</scope>
    <source>
        <strain evidence="2 3">IFR 18/094</strain>
    </source>
</reference>
<evidence type="ECO:0000313" key="2">
    <source>
        <dbReference type="EMBL" id="NEZ47688.1"/>
    </source>
</evidence>
<feature type="coiled-coil region" evidence="1">
    <location>
        <begin position="30"/>
        <end position="64"/>
    </location>
</feature>
<gene>
    <name evidence="2" type="ORF">FDF74_10865</name>
</gene>
<dbReference type="Proteomes" id="UP000473885">
    <property type="component" value="Unassembled WGS sequence"/>
</dbReference>
<dbReference type="AlphaFoldDB" id="A0A6M0RE62"/>
<proteinExistence type="predicted"/>
<dbReference type="InterPro" id="IPR007060">
    <property type="entry name" value="FtsL/DivIC"/>
</dbReference>
<sequence length="90" mass="10875">MKNKFKTKKIILILLLAYVCYIFVSQQFTMYNIKRQMNEKRIELDKAKDKHERLQDEVKLSKSNDYIEKLARERLRLIKRGETPVINNSN</sequence>
<keyword evidence="3" id="KW-1185">Reference proteome</keyword>
<organism evidence="2 3">
    <name type="scientific">Clostridium niameyense</name>
    <dbReference type="NCBI Taxonomy" id="1622073"/>
    <lineage>
        <taxon>Bacteria</taxon>
        <taxon>Bacillati</taxon>
        <taxon>Bacillota</taxon>
        <taxon>Clostridia</taxon>
        <taxon>Eubacteriales</taxon>
        <taxon>Clostridiaceae</taxon>
        <taxon>Clostridium</taxon>
    </lineage>
</organism>
<name>A0A6M0RE62_9CLOT</name>
<accession>A0A6M0RE62</accession>